<keyword evidence="1" id="KW-0175">Coiled coil</keyword>
<reference evidence="3 4" key="1">
    <citation type="journal article" date="2017" name="Mol. Plant">
        <title>The Genome of Medicinal Plant Macleaya cordata Provides New Insights into Benzylisoquinoline Alkaloids Metabolism.</title>
        <authorList>
            <person name="Liu X."/>
            <person name="Liu Y."/>
            <person name="Huang P."/>
            <person name="Ma Y."/>
            <person name="Qing Z."/>
            <person name="Tang Q."/>
            <person name="Cao H."/>
            <person name="Cheng P."/>
            <person name="Zheng Y."/>
            <person name="Yuan Z."/>
            <person name="Zhou Y."/>
            <person name="Liu J."/>
            <person name="Tang Z."/>
            <person name="Zhuo Y."/>
            <person name="Zhang Y."/>
            <person name="Yu L."/>
            <person name="Huang J."/>
            <person name="Yang P."/>
            <person name="Peng Q."/>
            <person name="Zhang J."/>
            <person name="Jiang W."/>
            <person name="Zhang Z."/>
            <person name="Lin K."/>
            <person name="Ro D.K."/>
            <person name="Chen X."/>
            <person name="Xiong X."/>
            <person name="Shang Y."/>
            <person name="Huang S."/>
            <person name="Zeng J."/>
        </authorList>
    </citation>
    <scope>NUCLEOTIDE SEQUENCE [LARGE SCALE GENOMIC DNA]</scope>
    <source>
        <strain evidence="4">cv. BLH2017</strain>
        <tissue evidence="3">Root</tissue>
    </source>
</reference>
<dbReference type="GO" id="GO:0051321">
    <property type="term" value="P:meiotic cell cycle"/>
    <property type="evidence" value="ECO:0007669"/>
    <property type="project" value="InterPro"/>
</dbReference>
<dbReference type="InParanoid" id="A0A200R1R5"/>
<feature type="domain" description="Meiosis-specific protein ASY3-like coiled-coil" evidence="2">
    <location>
        <begin position="2"/>
        <end position="100"/>
    </location>
</feature>
<comment type="caution">
    <text evidence="3">The sequence shown here is derived from an EMBL/GenBank/DDBJ whole genome shotgun (WGS) entry which is preliminary data.</text>
</comment>
<accession>A0A200R1R5</accession>
<gene>
    <name evidence="3" type="ORF">BVC80_1543g42</name>
</gene>
<protein>
    <recommendedName>
        <fullName evidence="2">Meiosis-specific protein ASY3-like coiled-coil domain-containing protein</fullName>
    </recommendedName>
</protein>
<evidence type="ECO:0000313" key="4">
    <source>
        <dbReference type="Proteomes" id="UP000195402"/>
    </source>
</evidence>
<sequence>MKAETSKRGSEILASVAEDIKLQLQNVDSQIQRDIGKFTSLGKSKRKRLETRFQEQQERLKLIQDKFKEEINQHLQDSRSTLDDLEAYQIELKGNAEKQSMIADIFFSIPEPFFVSFYFLTSRWPTFKLDQIIQLIVSLVDTSQPPDE</sequence>
<dbReference type="Proteomes" id="UP000195402">
    <property type="component" value="Unassembled WGS sequence"/>
</dbReference>
<keyword evidence="4" id="KW-1185">Reference proteome</keyword>
<dbReference type="PANTHER" id="PTHR36027">
    <property type="entry name" value="MEIOSIS-SPECIFIC PROTEIN ASY3"/>
    <property type="match status" value="1"/>
</dbReference>
<dbReference type="OrthoDB" id="751607at2759"/>
<feature type="coiled-coil region" evidence="1">
    <location>
        <begin position="46"/>
        <end position="73"/>
    </location>
</feature>
<evidence type="ECO:0000256" key="1">
    <source>
        <dbReference type="SAM" id="Coils"/>
    </source>
</evidence>
<dbReference type="STRING" id="56857.A0A200R1R5"/>
<dbReference type="Pfam" id="PF20435">
    <property type="entry name" value="ASY3-like"/>
    <property type="match status" value="1"/>
</dbReference>
<evidence type="ECO:0000259" key="2">
    <source>
        <dbReference type="Pfam" id="PF20435"/>
    </source>
</evidence>
<dbReference type="OMA" id="CQSTIEE"/>
<dbReference type="InterPro" id="IPR037731">
    <property type="entry name" value="ASY3-like"/>
</dbReference>
<organism evidence="3 4">
    <name type="scientific">Macleaya cordata</name>
    <name type="common">Five-seeded plume-poppy</name>
    <name type="synonym">Bocconia cordata</name>
    <dbReference type="NCBI Taxonomy" id="56857"/>
    <lineage>
        <taxon>Eukaryota</taxon>
        <taxon>Viridiplantae</taxon>
        <taxon>Streptophyta</taxon>
        <taxon>Embryophyta</taxon>
        <taxon>Tracheophyta</taxon>
        <taxon>Spermatophyta</taxon>
        <taxon>Magnoliopsida</taxon>
        <taxon>Ranunculales</taxon>
        <taxon>Papaveraceae</taxon>
        <taxon>Papaveroideae</taxon>
        <taxon>Macleaya</taxon>
    </lineage>
</organism>
<dbReference type="AlphaFoldDB" id="A0A200R1R5"/>
<proteinExistence type="predicted"/>
<dbReference type="PANTHER" id="PTHR36027:SF1">
    <property type="entry name" value="MEIOSIS-SPECIFIC PROTEIN ASY3"/>
    <property type="match status" value="1"/>
</dbReference>
<evidence type="ECO:0000313" key="3">
    <source>
        <dbReference type="EMBL" id="OVA16610.1"/>
    </source>
</evidence>
<dbReference type="EMBL" id="MVGT01000481">
    <property type="protein sequence ID" value="OVA16610.1"/>
    <property type="molecule type" value="Genomic_DNA"/>
</dbReference>
<name>A0A200R1R5_MACCD</name>
<dbReference type="InterPro" id="IPR046845">
    <property type="entry name" value="ASY3-like_CC"/>
</dbReference>